<keyword evidence="6" id="KW-0411">Iron-sulfur</keyword>
<evidence type="ECO:0000313" key="10">
    <source>
        <dbReference type="Proteomes" id="UP000800200"/>
    </source>
</evidence>
<evidence type="ECO:0000256" key="6">
    <source>
        <dbReference type="ARBA" id="ARBA00023014"/>
    </source>
</evidence>
<dbReference type="SFLD" id="SFLDS00029">
    <property type="entry name" value="Radical_SAM"/>
    <property type="match status" value="1"/>
</dbReference>
<dbReference type="EMBL" id="ML994831">
    <property type="protein sequence ID" value="KAF2174556.1"/>
    <property type="molecule type" value="Genomic_DNA"/>
</dbReference>
<dbReference type="SUPFAM" id="SSF102114">
    <property type="entry name" value="Radical SAM enzymes"/>
    <property type="match status" value="1"/>
</dbReference>
<dbReference type="PANTHER" id="PTHR43273:SF3">
    <property type="entry name" value="ANAEROBIC SULFATASE-MATURATING ENZYME HOMOLOG ASLB-RELATED"/>
    <property type="match status" value="1"/>
</dbReference>
<dbReference type="Pfam" id="PF04055">
    <property type="entry name" value="Radical_SAM"/>
    <property type="match status" value="1"/>
</dbReference>
<evidence type="ECO:0000313" key="9">
    <source>
        <dbReference type="EMBL" id="KAF2174556.1"/>
    </source>
</evidence>
<dbReference type="Proteomes" id="UP000800200">
    <property type="component" value="Unassembled WGS sequence"/>
</dbReference>
<keyword evidence="10" id="KW-1185">Reference proteome</keyword>
<organism evidence="9 10">
    <name type="scientific">Zopfia rhizophila CBS 207.26</name>
    <dbReference type="NCBI Taxonomy" id="1314779"/>
    <lineage>
        <taxon>Eukaryota</taxon>
        <taxon>Fungi</taxon>
        <taxon>Dikarya</taxon>
        <taxon>Ascomycota</taxon>
        <taxon>Pezizomycotina</taxon>
        <taxon>Dothideomycetes</taxon>
        <taxon>Dothideomycetes incertae sedis</taxon>
        <taxon>Zopfiaceae</taxon>
        <taxon>Zopfia</taxon>
    </lineage>
</organism>
<protein>
    <submittedName>
        <fullName evidence="9">Radical SAM enzyme</fullName>
    </submittedName>
</protein>
<evidence type="ECO:0000256" key="4">
    <source>
        <dbReference type="ARBA" id="ARBA00022723"/>
    </source>
</evidence>
<keyword evidence="3" id="KW-0949">S-adenosyl-L-methionine</keyword>
<feature type="domain" description="Radical SAM core" evidence="8">
    <location>
        <begin position="6"/>
        <end position="220"/>
    </location>
</feature>
<dbReference type="AlphaFoldDB" id="A0A6A6DA76"/>
<dbReference type="InterPro" id="IPR013785">
    <property type="entry name" value="Aldolase_TIM"/>
</dbReference>
<dbReference type="PANTHER" id="PTHR43273">
    <property type="entry name" value="ANAEROBIC SULFATASE-MATURATING ENZYME HOMOLOG ASLB-RELATED"/>
    <property type="match status" value="1"/>
</dbReference>
<comment type="similarity">
    <text evidence="7">Belongs to the radical SAM superfamily. Anaerobic sulfatase-maturating enzyme family.</text>
</comment>
<accession>A0A6A6DA76</accession>
<dbReference type="OrthoDB" id="8362698at2759"/>
<comment type="cofactor">
    <cofactor evidence="1">
        <name>[4Fe-4S] cluster</name>
        <dbReference type="ChEBI" id="CHEBI:49883"/>
    </cofactor>
</comment>
<dbReference type="GO" id="GO:0016491">
    <property type="term" value="F:oxidoreductase activity"/>
    <property type="evidence" value="ECO:0007669"/>
    <property type="project" value="InterPro"/>
</dbReference>
<dbReference type="InterPro" id="IPR000385">
    <property type="entry name" value="MoaA_NifB_PqqE_Fe-S-bd_CS"/>
</dbReference>
<dbReference type="CDD" id="cd01335">
    <property type="entry name" value="Radical_SAM"/>
    <property type="match status" value="1"/>
</dbReference>
<name>A0A6A6DA76_9PEZI</name>
<dbReference type="InterPro" id="IPR007197">
    <property type="entry name" value="rSAM"/>
</dbReference>
<proteinExistence type="inferred from homology"/>
<dbReference type="InterPro" id="IPR023867">
    <property type="entry name" value="Sulphatase_maturase_rSAM"/>
</dbReference>
<dbReference type="Gene3D" id="3.20.20.70">
    <property type="entry name" value="Aldolase class I"/>
    <property type="match status" value="1"/>
</dbReference>
<dbReference type="GO" id="GO:0051539">
    <property type="term" value="F:4 iron, 4 sulfur cluster binding"/>
    <property type="evidence" value="ECO:0007669"/>
    <property type="project" value="UniProtKB-KW"/>
</dbReference>
<evidence type="ECO:0000256" key="1">
    <source>
        <dbReference type="ARBA" id="ARBA00001966"/>
    </source>
</evidence>
<dbReference type="PROSITE" id="PS51918">
    <property type="entry name" value="RADICAL_SAM"/>
    <property type="match status" value="1"/>
</dbReference>
<dbReference type="SFLD" id="SFLDG01067">
    <property type="entry name" value="SPASM/twitch_domain_containing"/>
    <property type="match status" value="1"/>
</dbReference>
<dbReference type="PROSITE" id="PS01305">
    <property type="entry name" value="MOAA_NIFB_PQQE"/>
    <property type="match status" value="1"/>
</dbReference>
<gene>
    <name evidence="9" type="ORF">K469DRAFT_687532</name>
</gene>
<reference evidence="9" key="1">
    <citation type="journal article" date="2020" name="Stud. Mycol.">
        <title>101 Dothideomycetes genomes: a test case for predicting lifestyles and emergence of pathogens.</title>
        <authorList>
            <person name="Haridas S."/>
            <person name="Albert R."/>
            <person name="Binder M."/>
            <person name="Bloem J."/>
            <person name="Labutti K."/>
            <person name="Salamov A."/>
            <person name="Andreopoulos B."/>
            <person name="Baker S."/>
            <person name="Barry K."/>
            <person name="Bills G."/>
            <person name="Bluhm B."/>
            <person name="Cannon C."/>
            <person name="Castanera R."/>
            <person name="Culley D."/>
            <person name="Daum C."/>
            <person name="Ezra D."/>
            <person name="Gonzalez J."/>
            <person name="Henrissat B."/>
            <person name="Kuo A."/>
            <person name="Liang C."/>
            <person name="Lipzen A."/>
            <person name="Lutzoni F."/>
            <person name="Magnuson J."/>
            <person name="Mondo S."/>
            <person name="Nolan M."/>
            <person name="Ohm R."/>
            <person name="Pangilinan J."/>
            <person name="Park H.-J."/>
            <person name="Ramirez L."/>
            <person name="Alfaro M."/>
            <person name="Sun H."/>
            <person name="Tritt A."/>
            <person name="Yoshinaga Y."/>
            <person name="Zwiers L.-H."/>
            <person name="Turgeon B."/>
            <person name="Goodwin S."/>
            <person name="Spatafora J."/>
            <person name="Crous P."/>
            <person name="Grigoriev I."/>
        </authorList>
    </citation>
    <scope>NUCLEOTIDE SEQUENCE</scope>
    <source>
        <strain evidence="9">CBS 207.26</strain>
    </source>
</reference>
<evidence type="ECO:0000256" key="3">
    <source>
        <dbReference type="ARBA" id="ARBA00022691"/>
    </source>
</evidence>
<sequence length="220" mass="24707">MSSIYRRDSVIVVVRPVDERCNLSCEYCNAAVHANSRAIMSRETLERIIVQASKPDYRFVQFVWHGGEPLLAGLDFYKAVLELQQQHFGGNFAAGRCENVIQTNGLLLSTNTLDFLEKGGFWIGTSIDGPDLSANRYRFQGRGAETVLKKTLDACRSVRARGLSLLTISVIHDANFYRAEEMYHFFCKLDDILAAQIRRSCGCFVKAFLEGLGLGVRNIQ</sequence>
<evidence type="ECO:0000256" key="2">
    <source>
        <dbReference type="ARBA" id="ARBA00022485"/>
    </source>
</evidence>
<keyword evidence="2" id="KW-0004">4Fe-4S</keyword>
<keyword evidence="5" id="KW-0408">Iron</keyword>
<dbReference type="InterPro" id="IPR058240">
    <property type="entry name" value="rSAM_sf"/>
</dbReference>
<evidence type="ECO:0000256" key="5">
    <source>
        <dbReference type="ARBA" id="ARBA00023004"/>
    </source>
</evidence>
<evidence type="ECO:0000256" key="7">
    <source>
        <dbReference type="ARBA" id="ARBA00023601"/>
    </source>
</evidence>
<evidence type="ECO:0000259" key="8">
    <source>
        <dbReference type="PROSITE" id="PS51918"/>
    </source>
</evidence>
<keyword evidence="4" id="KW-0479">Metal-binding</keyword>
<dbReference type="GO" id="GO:0046872">
    <property type="term" value="F:metal ion binding"/>
    <property type="evidence" value="ECO:0007669"/>
    <property type="project" value="UniProtKB-KW"/>
</dbReference>